<dbReference type="Proteomes" id="UP000471293">
    <property type="component" value="Unassembled WGS sequence"/>
</dbReference>
<evidence type="ECO:0000256" key="2">
    <source>
        <dbReference type="SAM" id="SignalP"/>
    </source>
</evidence>
<dbReference type="EMBL" id="JAAGLQ010000063">
    <property type="protein sequence ID" value="NEA14525.1"/>
    <property type="molecule type" value="Genomic_DNA"/>
</dbReference>
<accession>A0A6N9U102</accession>
<dbReference type="PROSITE" id="PS51318">
    <property type="entry name" value="TAT"/>
    <property type="match status" value="1"/>
</dbReference>
<gene>
    <name evidence="3" type="ORF">G3I29_03015</name>
</gene>
<evidence type="ECO:0000313" key="3">
    <source>
        <dbReference type="EMBL" id="NEA14525.1"/>
    </source>
</evidence>
<feature type="region of interest" description="Disordered" evidence="1">
    <location>
        <begin position="210"/>
        <end position="234"/>
    </location>
</feature>
<feature type="chain" id="PRO_5026929796" description="Tat pathway signal sequence domain protein" evidence="2">
    <location>
        <begin position="36"/>
        <end position="234"/>
    </location>
</feature>
<evidence type="ECO:0000256" key="1">
    <source>
        <dbReference type="SAM" id="MobiDB-lite"/>
    </source>
</evidence>
<keyword evidence="2" id="KW-0732">Signal</keyword>
<evidence type="ECO:0008006" key="5">
    <source>
        <dbReference type="Google" id="ProtNLM"/>
    </source>
</evidence>
<organism evidence="3 4">
    <name type="scientific">Streptomyces halstedii</name>
    <dbReference type="NCBI Taxonomy" id="1944"/>
    <lineage>
        <taxon>Bacteria</taxon>
        <taxon>Bacillati</taxon>
        <taxon>Actinomycetota</taxon>
        <taxon>Actinomycetes</taxon>
        <taxon>Kitasatosporales</taxon>
        <taxon>Streptomycetaceae</taxon>
        <taxon>Streptomyces</taxon>
    </lineage>
</organism>
<sequence length="234" mass="24667">MSDTDTSRPTRRHVLTAGSVIAAGSVLWTPGTAVAAPPAAPPAASPAAGTTAWTARNSANGWPVLDSAPAHRVEGAARLTVRLAEGDAATVLLYVLRRYCYEIDMLTPEDVTGHLTDRNVRADLESNQLSGTALTVRQVAYPLGAPAGNGMSGPEVTVVEDILADCQGVVAWGGETDPVKQSHFQIDVPPHDSRLKKLVAKINGWEEHPGRGAGAIDAFQPARVSRARKARAER</sequence>
<dbReference type="AlphaFoldDB" id="A0A6N9U102"/>
<feature type="compositionally biased region" description="Basic residues" evidence="1">
    <location>
        <begin position="225"/>
        <end position="234"/>
    </location>
</feature>
<protein>
    <recommendedName>
        <fullName evidence="5">Tat pathway signal sequence domain protein</fullName>
    </recommendedName>
</protein>
<dbReference type="InterPro" id="IPR006311">
    <property type="entry name" value="TAT_signal"/>
</dbReference>
<reference evidence="3 4" key="1">
    <citation type="submission" date="2020-01" db="EMBL/GenBank/DDBJ databases">
        <title>Insect and environment-associated Actinomycetes.</title>
        <authorList>
            <person name="Currrie C."/>
            <person name="Chevrette M."/>
            <person name="Carlson C."/>
            <person name="Stubbendieck R."/>
            <person name="Wendt-Pienkowski E."/>
        </authorList>
    </citation>
    <scope>NUCLEOTIDE SEQUENCE [LARGE SCALE GENOMIC DNA]</scope>
    <source>
        <strain evidence="3 4">SID11342</strain>
    </source>
</reference>
<name>A0A6N9U102_STRHA</name>
<feature type="signal peptide" evidence="2">
    <location>
        <begin position="1"/>
        <end position="35"/>
    </location>
</feature>
<proteinExistence type="predicted"/>
<dbReference type="RefSeq" id="WP_164342345.1">
    <property type="nucleotide sequence ID" value="NZ_JAAGLQ010000063.1"/>
</dbReference>
<evidence type="ECO:0000313" key="4">
    <source>
        <dbReference type="Proteomes" id="UP000471293"/>
    </source>
</evidence>
<comment type="caution">
    <text evidence="3">The sequence shown here is derived from an EMBL/GenBank/DDBJ whole genome shotgun (WGS) entry which is preliminary data.</text>
</comment>